<sequence>MDAYQRSSEPTPFVLPNIAAGIINLWSGSIANIPGGWFLCDGNNGTPDLTDRFVVAAGTSYLRGIQSGGLSHYHEFSGSSHQHDLDMPPTNEVQAGTQVRRLTDPSVDPGDTDPTDHSPEWYSIAYIMKD</sequence>
<dbReference type="EMBL" id="LAZR01070030">
    <property type="protein sequence ID" value="KKK46170.1"/>
    <property type="molecule type" value="Genomic_DNA"/>
</dbReference>
<dbReference type="AlphaFoldDB" id="A0A0F8WDG3"/>
<gene>
    <name evidence="2" type="ORF">LCGC14_3164310</name>
</gene>
<proteinExistence type="predicted"/>
<dbReference type="CDD" id="cd22641">
    <property type="entry name" value="C24-like"/>
    <property type="match status" value="1"/>
</dbReference>
<dbReference type="SUPFAM" id="SSF88874">
    <property type="entry name" value="Receptor-binding domain of short tail fibre protein gp12"/>
    <property type="match status" value="1"/>
</dbReference>
<reference evidence="2" key="1">
    <citation type="journal article" date="2015" name="Nature">
        <title>Complex archaea that bridge the gap between prokaryotes and eukaryotes.</title>
        <authorList>
            <person name="Spang A."/>
            <person name="Saw J.H."/>
            <person name="Jorgensen S.L."/>
            <person name="Zaremba-Niedzwiedzka K."/>
            <person name="Martijn J."/>
            <person name="Lind A.E."/>
            <person name="van Eijk R."/>
            <person name="Schleper C."/>
            <person name="Guy L."/>
            <person name="Ettema T.J."/>
        </authorList>
    </citation>
    <scope>NUCLEOTIDE SEQUENCE</scope>
</reference>
<organism evidence="2">
    <name type="scientific">marine sediment metagenome</name>
    <dbReference type="NCBI Taxonomy" id="412755"/>
    <lineage>
        <taxon>unclassified sequences</taxon>
        <taxon>metagenomes</taxon>
        <taxon>ecological metagenomes</taxon>
    </lineage>
</organism>
<comment type="caution">
    <text evidence="2">The sequence shown here is derived from an EMBL/GenBank/DDBJ whole genome shotgun (WGS) entry which is preliminary data.</text>
</comment>
<feature type="region of interest" description="Disordered" evidence="1">
    <location>
        <begin position="76"/>
        <end position="118"/>
    </location>
</feature>
<accession>A0A0F8WDG3</accession>
<protein>
    <recommendedName>
        <fullName evidence="3">Phage tail collar domain-containing protein</fullName>
    </recommendedName>
</protein>
<evidence type="ECO:0000256" key="1">
    <source>
        <dbReference type="SAM" id="MobiDB-lite"/>
    </source>
</evidence>
<evidence type="ECO:0008006" key="3">
    <source>
        <dbReference type="Google" id="ProtNLM"/>
    </source>
</evidence>
<evidence type="ECO:0000313" key="2">
    <source>
        <dbReference type="EMBL" id="KKK46170.1"/>
    </source>
</evidence>
<name>A0A0F8WDG3_9ZZZZ</name>